<dbReference type="EMBL" id="JAWZYT010006352">
    <property type="protein sequence ID" value="KAK4288329.1"/>
    <property type="molecule type" value="Genomic_DNA"/>
</dbReference>
<evidence type="ECO:0000259" key="1">
    <source>
        <dbReference type="PROSITE" id="PS50853"/>
    </source>
</evidence>
<feature type="non-terminal residue" evidence="2">
    <location>
        <position position="1"/>
    </location>
</feature>
<protein>
    <recommendedName>
        <fullName evidence="1">Fibronectin type-III domain-containing protein</fullName>
    </recommendedName>
</protein>
<dbReference type="PANTHER" id="PTHR46705:SF2">
    <property type="entry name" value="DOMAIN OF UNKNOWN FUNCTION DB DOMAIN-CONTAINING PROTEIN"/>
    <property type="match status" value="1"/>
</dbReference>
<dbReference type="InterPro" id="IPR036116">
    <property type="entry name" value="FN3_sf"/>
</dbReference>
<dbReference type="Proteomes" id="UP001292094">
    <property type="component" value="Unassembled WGS sequence"/>
</dbReference>
<dbReference type="CDD" id="cd00063">
    <property type="entry name" value="FN3"/>
    <property type="match status" value="1"/>
</dbReference>
<keyword evidence="3" id="KW-1185">Reference proteome</keyword>
<organism evidence="2 3">
    <name type="scientific">Petrolisthes manimaculis</name>
    <dbReference type="NCBI Taxonomy" id="1843537"/>
    <lineage>
        <taxon>Eukaryota</taxon>
        <taxon>Metazoa</taxon>
        <taxon>Ecdysozoa</taxon>
        <taxon>Arthropoda</taxon>
        <taxon>Crustacea</taxon>
        <taxon>Multicrustacea</taxon>
        <taxon>Malacostraca</taxon>
        <taxon>Eumalacostraca</taxon>
        <taxon>Eucarida</taxon>
        <taxon>Decapoda</taxon>
        <taxon>Pleocyemata</taxon>
        <taxon>Anomura</taxon>
        <taxon>Galatheoidea</taxon>
        <taxon>Porcellanidae</taxon>
        <taxon>Petrolisthes</taxon>
    </lineage>
</organism>
<reference evidence="2" key="1">
    <citation type="submission" date="2023-11" db="EMBL/GenBank/DDBJ databases">
        <title>Genome assemblies of two species of porcelain crab, Petrolisthes cinctipes and Petrolisthes manimaculis (Anomura: Porcellanidae).</title>
        <authorList>
            <person name="Angst P."/>
        </authorList>
    </citation>
    <scope>NUCLEOTIDE SEQUENCE</scope>
    <source>
        <strain evidence="2">PB745_02</strain>
        <tissue evidence="2">Gill</tissue>
    </source>
</reference>
<sequence length="242" mass="27087">MELTIKTVNKTDDLYYCHARNAFGMYTHSIKVQFSQPVKLNVDVSECCRVSNVSDSCMDACAFDELNFDTVMNRKECIPDFSKLMKCAADGSDHRSCCSQNKVPRACLDWCRGEPVPHLHLCELRWAPNIISCFNEGQELLPGPPLLVSVASDGPTSALVTWQPPTKNPEFVELYRVFWRPKGQRAAMKNDTAKTELLITELSEGSTYEIAVKAGNHKGTSVLTPTIFFELPLTSVTWATTR</sequence>
<accession>A0AAE1NFR5</accession>
<dbReference type="PROSITE" id="PS50853">
    <property type="entry name" value="FN3"/>
    <property type="match status" value="1"/>
</dbReference>
<gene>
    <name evidence="2" type="ORF">Pmani_038635</name>
</gene>
<dbReference type="SMART" id="SM00060">
    <property type="entry name" value="FN3"/>
    <property type="match status" value="1"/>
</dbReference>
<comment type="caution">
    <text evidence="2">The sequence shown here is derived from an EMBL/GenBank/DDBJ whole genome shotgun (WGS) entry which is preliminary data.</text>
</comment>
<evidence type="ECO:0000313" key="3">
    <source>
        <dbReference type="Proteomes" id="UP001292094"/>
    </source>
</evidence>
<name>A0AAE1NFR5_9EUCA</name>
<dbReference type="PANTHER" id="PTHR46705">
    <property type="entry name" value="PROTEIN CBG09805"/>
    <property type="match status" value="1"/>
</dbReference>
<dbReference type="InterPro" id="IPR002602">
    <property type="entry name" value="DB"/>
</dbReference>
<dbReference type="SUPFAM" id="SSF49265">
    <property type="entry name" value="Fibronectin type III"/>
    <property type="match status" value="1"/>
</dbReference>
<feature type="domain" description="Fibronectin type-III" evidence="1">
    <location>
        <begin position="144"/>
        <end position="234"/>
    </location>
</feature>
<dbReference type="Pfam" id="PF00041">
    <property type="entry name" value="fn3"/>
    <property type="match status" value="1"/>
</dbReference>
<dbReference type="Gene3D" id="2.60.40.10">
    <property type="entry name" value="Immunoglobulins"/>
    <property type="match status" value="1"/>
</dbReference>
<evidence type="ECO:0000313" key="2">
    <source>
        <dbReference type="EMBL" id="KAK4288329.1"/>
    </source>
</evidence>
<proteinExistence type="predicted"/>
<dbReference type="InterPro" id="IPR003961">
    <property type="entry name" value="FN3_dom"/>
</dbReference>
<dbReference type="Pfam" id="PF01682">
    <property type="entry name" value="DB"/>
    <property type="match status" value="1"/>
</dbReference>
<dbReference type="InterPro" id="IPR013783">
    <property type="entry name" value="Ig-like_fold"/>
</dbReference>
<dbReference type="AlphaFoldDB" id="A0AAE1NFR5"/>